<dbReference type="Proteomes" id="UP000262073">
    <property type="component" value="Chromosome"/>
</dbReference>
<dbReference type="EMBL" id="CP031769">
    <property type="protein sequence ID" value="AXR07077.1"/>
    <property type="molecule type" value="Genomic_DNA"/>
</dbReference>
<protein>
    <submittedName>
        <fullName evidence="1">Uncharacterized protein</fullName>
    </submittedName>
</protein>
<proteinExistence type="predicted"/>
<dbReference type="KEGG" id="salm:D0Y50_12385"/>
<gene>
    <name evidence="1" type="ORF">D0Y50_12385</name>
</gene>
<dbReference type="RefSeq" id="WP_108568291.1">
    <property type="nucleotide sequence ID" value="NZ_CP031769.1"/>
</dbReference>
<organism evidence="1 2">
    <name type="scientific">Salinimonas sediminis</name>
    <dbReference type="NCBI Taxonomy" id="2303538"/>
    <lineage>
        <taxon>Bacteria</taxon>
        <taxon>Pseudomonadati</taxon>
        <taxon>Pseudomonadota</taxon>
        <taxon>Gammaproteobacteria</taxon>
        <taxon>Alteromonadales</taxon>
        <taxon>Alteromonadaceae</taxon>
        <taxon>Alteromonas/Salinimonas group</taxon>
        <taxon>Salinimonas</taxon>
    </lineage>
</organism>
<dbReference type="OrthoDB" id="5751334at2"/>
<name>A0A346NNH0_9ALTE</name>
<keyword evidence="2" id="KW-1185">Reference proteome</keyword>
<sequence>MNKKIENPDSLYTQQIKKLLDEVYPNDTSAPSIYADARHFYTLTPSLLVHIRETEEQLASAMERDETGSQVAELHIKLKKSKQKLEDERQARIERINTVSRTIISLCEADNYDETQLLSAKFLGTLMLLTQGTAPGFARFHQRLKPLYKAVLILRLVDKLIQDESISHPYLALYRPSLSRMNGDRYWRDKWEKELAIPLISAALLQDIGLQHPDAQHILVGENRDENEFRLLAEGQRKALLKLNFLHTMNYLKRGLGMPTYVGVDVEERHRFNQLHEAANLFREKLMHDAFVSKSGIGELLKVPQIYVSIILSTKSDYTRKELPKGYLLIEQLAKKGGLNNKLAEAFIQIVGYFPQGFGIAFIPENERGEEKNQFEYAIVNQLNPKHPAEPHCRVVSRNLNYTTSGPDEVVSKSRNLYFPANQKKLMRIGRDRLQEIMSQLKSNFNADSVDQLAPPWWEPADFFADKKHQNLWKKGN</sequence>
<accession>A0A346NNH0</accession>
<evidence type="ECO:0000313" key="1">
    <source>
        <dbReference type="EMBL" id="AXR07077.1"/>
    </source>
</evidence>
<dbReference type="AlphaFoldDB" id="A0A346NNH0"/>
<evidence type="ECO:0000313" key="2">
    <source>
        <dbReference type="Proteomes" id="UP000262073"/>
    </source>
</evidence>
<reference evidence="1 2" key="1">
    <citation type="submission" date="2018-08" db="EMBL/GenBank/DDBJ databases">
        <title>Salinimonas sediminis sp. nov., a piezophilic bacterium isolated from a deep-sea sediment sample from the New Britain Trench.</title>
        <authorList>
            <person name="Cao J."/>
        </authorList>
    </citation>
    <scope>NUCLEOTIDE SEQUENCE [LARGE SCALE GENOMIC DNA]</scope>
    <source>
        <strain evidence="1 2">N102</strain>
    </source>
</reference>